<dbReference type="InterPro" id="IPR011417">
    <property type="entry name" value="ANTH_dom"/>
</dbReference>
<dbReference type="Pfam" id="PF07651">
    <property type="entry name" value="ANTH"/>
    <property type="match status" value="1"/>
</dbReference>
<dbReference type="GO" id="GO:0072583">
    <property type="term" value="P:clathrin-dependent endocytosis"/>
    <property type="evidence" value="ECO:0007669"/>
    <property type="project" value="InterPro"/>
</dbReference>
<dbReference type="GO" id="GO:0005545">
    <property type="term" value="F:1-phosphatidylinositol binding"/>
    <property type="evidence" value="ECO:0007669"/>
    <property type="project" value="TreeGrafter"/>
</dbReference>
<protein>
    <recommendedName>
        <fullName evidence="1">AP180 N-terminal homology (ANTH) domain-containing protein</fullName>
    </recommendedName>
</protein>
<dbReference type="GO" id="GO:0006900">
    <property type="term" value="P:vesicle budding from membrane"/>
    <property type="evidence" value="ECO:0007669"/>
    <property type="project" value="TreeGrafter"/>
</dbReference>
<dbReference type="EMBL" id="LR031872">
    <property type="protein sequence ID" value="VDC89957.1"/>
    <property type="molecule type" value="Genomic_DNA"/>
</dbReference>
<dbReference type="SUPFAM" id="SSF48464">
    <property type="entry name" value="ENTH/VHS domain"/>
    <property type="match status" value="1"/>
</dbReference>
<dbReference type="InterPro" id="IPR008942">
    <property type="entry name" value="ENTH_VHS"/>
</dbReference>
<accession>A0A3P6ADV9</accession>
<dbReference type="GO" id="GO:0048268">
    <property type="term" value="P:clathrin coat assembly"/>
    <property type="evidence" value="ECO:0007669"/>
    <property type="project" value="InterPro"/>
</dbReference>
<dbReference type="Gene3D" id="1.25.40.90">
    <property type="match status" value="1"/>
</dbReference>
<gene>
    <name evidence="2" type="ORF">BOLC3T15103H</name>
</gene>
<dbReference type="AlphaFoldDB" id="A0A3P6ADV9"/>
<evidence type="ECO:0000313" key="2">
    <source>
        <dbReference type="EMBL" id="VDC89957.1"/>
    </source>
</evidence>
<dbReference type="GO" id="GO:0032050">
    <property type="term" value="F:clathrin heavy chain binding"/>
    <property type="evidence" value="ECO:0007669"/>
    <property type="project" value="TreeGrafter"/>
</dbReference>
<dbReference type="GO" id="GO:0000149">
    <property type="term" value="F:SNARE binding"/>
    <property type="evidence" value="ECO:0007669"/>
    <property type="project" value="TreeGrafter"/>
</dbReference>
<sequence length="160" mass="17628">MLNLHYLLINSLEDSTTVGFAKANSEIKDLYIAIGKAANYIESPPKERHVRKIFSATSVIQPQADGVYNIPALSKRLSKTRTWVISLFLSLSLRCSFQGDNNPGYDIHGAFMLITLLYGSCTGDDNNREYDRPEARAVSSKPLKRLSKIVPATCAGMASS</sequence>
<feature type="domain" description="AP180 N-terminal homology (ANTH)" evidence="1">
    <location>
        <begin position="29"/>
        <end position="86"/>
    </location>
</feature>
<dbReference type="GO" id="GO:0005905">
    <property type="term" value="C:clathrin-coated pit"/>
    <property type="evidence" value="ECO:0007669"/>
    <property type="project" value="TreeGrafter"/>
</dbReference>
<proteinExistence type="predicted"/>
<dbReference type="PANTHER" id="PTHR22951:SF5">
    <property type="entry name" value="PHOSPHATIDYLINOSITOL-BINDING CLATHRIN ASSEMBLY PROTEIN LAP"/>
    <property type="match status" value="1"/>
</dbReference>
<name>A0A3P6ADV9_BRAOL</name>
<organism evidence="2">
    <name type="scientific">Brassica oleracea</name>
    <name type="common">Wild cabbage</name>
    <dbReference type="NCBI Taxonomy" id="3712"/>
    <lineage>
        <taxon>Eukaryota</taxon>
        <taxon>Viridiplantae</taxon>
        <taxon>Streptophyta</taxon>
        <taxon>Embryophyta</taxon>
        <taxon>Tracheophyta</taxon>
        <taxon>Spermatophyta</taxon>
        <taxon>Magnoliopsida</taxon>
        <taxon>eudicotyledons</taxon>
        <taxon>Gunneridae</taxon>
        <taxon>Pentapetalae</taxon>
        <taxon>rosids</taxon>
        <taxon>malvids</taxon>
        <taxon>Brassicales</taxon>
        <taxon>Brassicaceae</taxon>
        <taxon>Brassiceae</taxon>
        <taxon>Brassica</taxon>
    </lineage>
</organism>
<evidence type="ECO:0000259" key="1">
    <source>
        <dbReference type="Pfam" id="PF07651"/>
    </source>
</evidence>
<dbReference type="PANTHER" id="PTHR22951">
    <property type="entry name" value="CLATHRIN ASSEMBLY PROTEIN"/>
    <property type="match status" value="1"/>
</dbReference>
<reference evidence="2" key="1">
    <citation type="submission" date="2018-11" db="EMBL/GenBank/DDBJ databases">
        <authorList>
            <consortium name="Genoscope - CEA"/>
            <person name="William W."/>
        </authorList>
    </citation>
    <scope>NUCLEOTIDE SEQUENCE</scope>
</reference>
<dbReference type="GO" id="GO:0030136">
    <property type="term" value="C:clathrin-coated vesicle"/>
    <property type="evidence" value="ECO:0007669"/>
    <property type="project" value="TreeGrafter"/>
</dbReference>
<dbReference type="GO" id="GO:0005546">
    <property type="term" value="F:phosphatidylinositol-4,5-bisphosphate binding"/>
    <property type="evidence" value="ECO:0007669"/>
    <property type="project" value="TreeGrafter"/>
</dbReference>
<dbReference type="InterPro" id="IPR045192">
    <property type="entry name" value="AP180-like"/>
</dbReference>